<dbReference type="InterPro" id="IPR012675">
    <property type="entry name" value="Beta-grasp_dom_sf"/>
</dbReference>
<dbReference type="SMART" id="SM00954">
    <property type="entry name" value="RelA_SpoT"/>
    <property type="match status" value="1"/>
</dbReference>
<dbReference type="CDD" id="cd00077">
    <property type="entry name" value="HDc"/>
    <property type="match status" value="1"/>
</dbReference>
<dbReference type="SUPFAM" id="SSF81301">
    <property type="entry name" value="Nucleotidyltransferase"/>
    <property type="match status" value="1"/>
</dbReference>
<dbReference type="AlphaFoldDB" id="A6GJ77"/>
<dbReference type="Pfam" id="PF02824">
    <property type="entry name" value="TGS"/>
    <property type="match status" value="1"/>
</dbReference>
<dbReference type="GO" id="GO:0042594">
    <property type="term" value="P:response to starvation"/>
    <property type="evidence" value="ECO:0007669"/>
    <property type="project" value="TreeGrafter"/>
</dbReference>
<feature type="compositionally biased region" description="Low complexity" evidence="2">
    <location>
        <begin position="58"/>
        <end position="69"/>
    </location>
</feature>
<dbReference type="SUPFAM" id="SSF81271">
    <property type="entry name" value="TGS-like"/>
    <property type="match status" value="1"/>
</dbReference>
<gene>
    <name evidence="6" type="ORF">PPSIR1_10215</name>
</gene>
<dbReference type="Pfam" id="PF04607">
    <property type="entry name" value="RelA_SpoT"/>
    <property type="match status" value="1"/>
</dbReference>
<accession>A6GJ77</accession>
<dbReference type="InterPro" id="IPR007685">
    <property type="entry name" value="RelA_SpoT"/>
</dbReference>
<dbReference type="InterPro" id="IPR002912">
    <property type="entry name" value="ACT_dom"/>
</dbReference>
<evidence type="ECO:0000313" key="6">
    <source>
        <dbReference type="EMBL" id="EDM74085.1"/>
    </source>
</evidence>
<dbReference type="STRING" id="391625.PPSIR1_10215"/>
<dbReference type="PANTHER" id="PTHR21262:SF36">
    <property type="entry name" value="BIFUNCTIONAL (P)PPGPP SYNTHASE_HYDROLASE SPOT"/>
    <property type="match status" value="1"/>
</dbReference>
<dbReference type="SUPFAM" id="SSF109604">
    <property type="entry name" value="HD-domain/PDEase-like"/>
    <property type="match status" value="1"/>
</dbReference>
<dbReference type="Pfam" id="PF13328">
    <property type="entry name" value="HD_4"/>
    <property type="match status" value="1"/>
</dbReference>
<organism evidence="6 7">
    <name type="scientific">Plesiocystis pacifica SIR-1</name>
    <dbReference type="NCBI Taxonomy" id="391625"/>
    <lineage>
        <taxon>Bacteria</taxon>
        <taxon>Pseudomonadati</taxon>
        <taxon>Myxococcota</taxon>
        <taxon>Polyangia</taxon>
        <taxon>Nannocystales</taxon>
        <taxon>Nannocystaceae</taxon>
        <taxon>Plesiocystis</taxon>
    </lineage>
</organism>
<sequence>MSRNARKPALVEASRSGTRLSQRDVLDVARVELESQPNWSFDPNNPEGEPVPLDAEADAAPSASPSSPEAAEDPHVGAEVANVLLLREFELLIEEVRRRLGEDALAPVREAFDLALSCHEGQMRKSGDPYLVHPLRVSRTLAGMGLDVPSVVAGILHDTVEDSELTVLELEEGFGREVALLVDGVTKLGKVPYLSRRENQAESFRKMLVAMSRDIRVLLVKLCDRLDNMRTLEAMPANKQRRIARETADIYAPLARLLGVDWLRRELADLSFRYLEPVAAQTIRKEMVGLLTEDPTHIDRGIELLQDAFEGRSRAGEEDGEAAPQVSGGGEAEPFHVLIAPPPVWDGETFGGVRFRATVLTPQEVYDQRERGRNIETLRDMVTYQVITEDRGACYLALGHVHGNFKPIPGQIRDYVAIPRANRYQGLHTQVLDRAGVRLHVEIRSKAMDAVAERGVLEQLEHGLQASELGWLREMMGWQDQVEDPTEFIEAVKRELFADQVFVFTPEGDLKTFAKGATPIDFAFAVHTDLGLQAAGARVNGQVVPLRYKLRQGDTVEVITDPRVEPREEWLGLVQTSRARARIKHYLRQRGRSLAIETGRQLLRQRLEQRGRDLDEFVALGIIGSSLEPLGISPERGVDRLYELIGDNELRLGDVVAIIDPESASPSESMLGRLLRKTFRRKGERTGRSVGEGEAGKPLQISATNLESGLIVLAPCCSPLPGDPVVGFRVPGRGGIETHVEGCPVAVERAIHERIFLSWSSALLLERPVTVRVRTANTVGLLAEMSRAFSEHELNIKQANCRAYDDGKSALNTFHATVDSLARLEALLEHLRGISGVTSVERVFEGAKATKG</sequence>
<evidence type="ECO:0000259" key="5">
    <source>
        <dbReference type="PROSITE" id="PS51880"/>
    </source>
</evidence>
<dbReference type="EMBL" id="ABCS01000150">
    <property type="protein sequence ID" value="EDM74085.1"/>
    <property type="molecule type" value="Genomic_DNA"/>
</dbReference>
<protein>
    <submittedName>
        <fullName evidence="6">GTP pyrophosphokinase</fullName>
    </submittedName>
</protein>
<keyword evidence="6" id="KW-0808">Transferase</keyword>
<dbReference type="GO" id="GO:0016301">
    <property type="term" value="F:kinase activity"/>
    <property type="evidence" value="ECO:0007669"/>
    <property type="project" value="UniProtKB-KW"/>
</dbReference>
<evidence type="ECO:0000256" key="2">
    <source>
        <dbReference type="SAM" id="MobiDB-lite"/>
    </source>
</evidence>
<dbReference type="InterPro" id="IPR006674">
    <property type="entry name" value="HD_domain"/>
</dbReference>
<dbReference type="InterPro" id="IPR003607">
    <property type="entry name" value="HD/PDEase_dom"/>
</dbReference>
<dbReference type="GO" id="GO:0015969">
    <property type="term" value="P:guanosine tetraphosphate metabolic process"/>
    <property type="evidence" value="ECO:0007669"/>
    <property type="project" value="InterPro"/>
</dbReference>
<dbReference type="InterPro" id="IPR012676">
    <property type="entry name" value="TGS-like"/>
</dbReference>
<dbReference type="InterPro" id="IPR045865">
    <property type="entry name" value="ACT-like_dom_sf"/>
</dbReference>
<dbReference type="CDD" id="cd04876">
    <property type="entry name" value="ACT_RelA-SpoT"/>
    <property type="match status" value="1"/>
</dbReference>
<name>A6GJ77_9BACT</name>
<dbReference type="SMART" id="SM00471">
    <property type="entry name" value="HDc"/>
    <property type="match status" value="1"/>
</dbReference>
<proteinExistence type="inferred from homology"/>
<dbReference type="Gene3D" id="1.10.3210.10">
    <property type="entry name" value="Hypothetical protein af1432"/>
    <property type="match status" value="1"/>
</dbReference>
<dbReference type="PROSITE" id="PS51831">
    <property type="entry name" value="HD"/>
    <property type="match status" value="1"/>
</dbReference>
<evidence type="ECO:0000259" key="4">
    <source>
        <dbReference type="PROSITE" id="PS51831"/>
    </source>
</evidence>
<dbReference type="CDD" id="cd05399">
    <property type="entry name" value="NT_Rel-Spo_like"/>
    <property type="match status" value="1"/>
</dbReference>
<feature type="region of interest" description="Disordered" evidence="2">
    <location>
        <begin position="34"/>
        <end position="74"/>
    </location>
</feature>
<evidence type="ECO:0000313" key="7">
    <source>
        <dbReference type="Proteomes" id="UP000005801"/>
    </source>
</evidence>
<dbReference type="InterPro" id="IPR043519">
    <property type="entry name" value="NT_sf"/>
</dbReference>
<dbReference type="InterPro" id="IPR033655">
    <property type="entry name" value="TGS_RelA/SpoT"/>
</dbReference>
<dbReference type="CDD" id="cd01668">
    <property type="entry name" value="TGS_RSH"/>
    <property type="match status" value="1"/>
</dbReference>
<dbReference type="OrthoDB" id="9805041at2"/>
<feature type="domain" description="HD" evidence="4">
    <location>
        <begin position="130"/>
        <end position="229"/>
    </location>
</feature>
<dbReference type="SUPFAM" id="SSF55021">
    <property type="entry name" value="ACT-like"/>
    <property type="match status" value="1"/>
</dbReference>
<dbReference type="eggNOG" id="COG0317">
    <property type="taxonomic scope" value="Bacteria"/>
</dbReference>
<dbReference type="PANTHER" id="PTHR21262">
    <property type="entry name" value="GUANOSINE-3',5'-BIS DIPHOSPHATE 3'-PYROPHOSPHOHYDROLASE"/>
    <property type="match status" value="1"/>
</dbReference>
<keyword evidence="7" id="KW-1185">Reference proteome</keyword>
<dbReference type="RefSeq" id="WP_006976763.1">
    <property type="nucleotide sequence ID" value="NZ_ABCS01000150.1"/>
</dbReference>
<dbReference type="GO" id="GO:0008728">
    <property type="term" value="F:GTP diphosphokinase activity"/>
    <property type="evidence" value="ECO:0007669"/>
    <property type="project" value="TreeGrafter"/>
</dbReference>
<evidence type="ECO:0000256" key="1">
    <source>
        <dbReference type="ARBA" id="ARBA00007476"/>
    </source>
</evidence>
<comment type="caution">
    <text evidence="6">The sequence shown here is derived from an EMBL/GenBank/DDBJ whole genome shotgun (WGS) entry which is preliminary data.</text>
</comment>
<dbReference type="FunFam" id="3.10.20.30:FF:000002">
    <property type="entry name" value="GTP pyrophosphokinase (RelA/SpoT)"/>
    <property type="match status" value="1"/>
</dbReference>
<feature type="domain" description="ACT" evidence="3">
    <location>
        <begin position="770"/>
        <end position="845"/>
    </location>
</feature>
<dbReference type="Proteomes" id="UP000005801">
    <property type="component" value="Unassembled WGS sequence"/>
</dbReference>
<dbReference type="Gene3D" id="3.10.20.30">
    <property type="match status" value="1"/>
</dbReference>
<dbReference type="PROSITE" id="PS51671">
    <property type="entry name" value="ACT"/>
    <property type="match status" value="1"/>
</dbReference>
<dbReference type="InterPro" id="IPR004095">
    <property type="entry name" value="TGS"/>
</dbReference>
<reference evidence="6 7" key="1">
    <citation type="submission" date="2007-06" db="EMBL/GenBank/DDBJ databases">
        <authorList>
            <person name="Shimkets L."/>
            <person name="Ferriera S."/>
            <person name="Johnson J."/>
            <person name="Kravitz S."/>
            <person name="Beeson K."/>
            <person name="Sutton G."/>
            <person name="Rogers Y.-H."/>
            <person name="Friedman R."/>
            <person name="Frazier M."/>
            <person name="Venter J.C."/>
        </authorList>
    </citation>
    <scope>NUCLEOTIDE SEQUENCE [LARGE SCALE GENOMIC DNA]</scope>
    <source>
        <strain evidence="6 7">SIR-1</strain>
    </source>
</reference>
<keyword evidence="6" id="KW-0418">Kinase</keyword>
<dbReference type="Gene3D" id="3.30.460.10">
    <property type="entry name" value="Beta Polymerase, domain 2"/>
    <property type="match status" value="1"/>
</dbReference>
<dbReference type="Gene3D" id="3.30.70.260">
    <property type="match status" value="1"/>
</dbReference>
<evidence type="ECO:0000259" key="3">
    <source>
        <dbReference type="PROSITE" id="PS51671"/>
    </source>
</evidence>
<dbReference type="GO" id="GO:0008893">
    <property type="term" value="F:guanosine-3',5'-bis(diphosphate) 3'-diphosphatase activity"/>
    <property type="evidence" value="ECO:0007669"/>
    <property type="project" value="TreeGrafter"/>
</dbReference>
<dbReference type="GO" id="GO:0005886">
    <property type="term" value="C:plasma membrane"/>
    <property type="evidence" value="ECO:0007669"/>
    <property type="project" value="TreeGrafter"/>
</dbReference>
<dbReference type="PROSITE" id="PS51880">
    <property type="entry name" value="TGS"/>
    <property type="match status" value="1"/>
</dbReference>
<dbReference type="FunFam" id="1.10.3210.10:FF:000001">
    <property type="entry name" value="GTP pyrophosphokinase RelA"/>
    <property type="match status" value="1"/>
</dbReference>
<dbReference type="Pfam" id="PF13291">
    <property type="entry name" value="ACT_4"/>
    <property type="match status" value="1"/>
</dbReference>
<comment type="similarity">
    <text evidence="1">Belongs to the RelA/SpoT family.</text>
</comment>
<feature type="domain" description="TGS" evidence="5">
    <location>
        <begin position="499"/>
        <end position="560"/>
    </location>
</feature>